<feature type="repeat" description="WD" evidence="6">
    <location>
        <begin position="132"/>
        <end position="167"/>
    </location>
</feature>
<dbReference type="InterPro" id="IPR001680">
    <property type="entry name" value="WD40_rpt"/>
</dbReference>
<evidence type="ECO:0000256" key="4">
    <source>
        <dbReference type="ARBA" id="ARBA00023015"/>
    </source>
</evidence>
<sequence>MSWRHGFGEWEFPKLKDALQFSSLPSAKHQKDGSAIKDVEFWSVKFYPYTKPGVDPIYAVVGSKHILICRPPTEGKGIEVIRIIIDEESSADHYACCWTKDLATQKPLLCVAGVDAKIKVFDVLTGKLLRVLVGHGGEIDELIISPTNPHILASCSEDTTIRIWSLDPKDEKYPCAAILSGGHRATVRTIAFHQSGRYLVSGGEDHVISLWTLPNFPDENTGTKVATQIQYPHFTTSEIHTNAVDCIYFYNDSILSRAATEQCIVLWDITGFDSQGPIPGYDKAPIQHEAANGRYTLTCFTDPSKSDCYVRLIEFSAPETGTLWIRFSFFQGLPIPESSSNSDQDHDPNQNPISNSRSHPILAITSYTSKIYFWDLHRLTAYNKYIRSLPHHLTSKSNPKPESDPEPRHPSYSSIFGLPSGQQTPIPDEEIQTPLKRPPFLTPHRPRNHRALRAGAGAGVGPGTGTAAATATGTNLKSITNRLREISPSSSTTTATSTSGPSTSISIFTHIATNPSSHPSTQNPQNPQTLLPALTPLPLDKIPTTPTDIKIWDEKYSLRQKYPLKGLKAHRVEVVKGVGFLGRGVAWSRGGEWCVVAGGQGVVACLGR</sequence>
<organism evidence="8 9">
    <name type="scientific">Sclerotinia trifoliorum</name>
    <dbReference type="NCBI Taxonomy" id="28548"/>
    <lineage>
        <taxon>Eukaryota</taxon>
        <taxon>Fungi</taxon>
        <taxon>Dikarya</taxon>
        <taxon>Ascomycota</taxon>
        <taxon>Pezizomycotina</taxon>
        <taxon>Leotiomycetes</taxon>
        <taxon>Helotiales</taxon>
        <taxon>Sclerotiniaceae</taxon>
        <taxon>Sclerotinia</taxon>
    </lineage>
</organism>
<dbReference type="SMART" id="SM00320">
    <property type="entry name" value="WD40"/>
    <property type="match status" value="4"/>
</dbReference>
<reference evidence="8" key="1">
    <citation type="submission" date="2020-10" db="EMBL/GenBank/DDBJ databases">
        <authorList>
            <person name="Kusch S."/>
        </authorList>
    </citation>
    <scope>NUCLEOTIDE SEQUENCE</scope>
    <source>
        <strain evidence="8">SwB9</strain>
    </source>
</reference>
<dbReference type="OrthoDB" id="7318948at2759"/>
<dbReference type="InterPro" id="IPR051243">
    <property type="entry name" value="PcG_WD-repeat"/>
</dbReference>
<evidence type="ECO:0000256" key="7">
    <source>
        <dbReference type="SAM" id="MobiDB-lite"/>
    </source>
</evidence>
<feature type="compositionally biased region" description="Low complexity" evidence="7">
    <location>
        <begin position="465"/>
        <end position="474"/>
    </location>
</feature>
<dbReference type="PANTHER" id="PTHR10253">
    <property type="entry name" value="POLYCOMB PROTEIN"/>
    <property type="match status" value="1"/>
</dbReference>
<dbReference type="Pfam" id="PF00400">
    <property type="entry name" value="WD40"/>
    <property type="match status" value="2"/>
</dbReference>
<proteinExistence type="inferred from homology"/>
<feature type="repeat" description="WD" evidence="6">
    <location>
        <begin position="180"/>
        <end position="213"/>
    </location>
</feature>
<dbReference type="Proteomes" id="UP000624404">
    <property type="component" value="Unassembled WGS sequence"/>
</dbReference>
<feature type="region of interest" description="Disordered" evidence="7">
    <location>
        <begin position="337"/>
        <end position="357"/>
    </location>
</feature>
<comment type="similarity">
    <text evidence="1">Belongs to the WD repeat ESC family.</text>
</comment>
<dbReference type="AlphaFoldDB" id="A0A8H2VL76"/>
<keyword evidence="5" id="KW-0804">Transcription</keyword>
<dbReference type="PROSITE" id="PS50294">
    <property type="entry name" value="WD_REPEATS_REGION"/>
    <property type="match status" value="2"/>
</dbReference>
<dbReference type="Gene3D" id="2.130.10.10">
    <property type="entry name" value="YVTN repeat-like/Quinoprotein amine dehydrogenase"/>
    <property type="match status" value="1"/>
</dbReference>
<evidence type="ECO:0000313" key="8">
    <source>
        <dbReference type="EMBL" id="CAD6439165.1"/>
    </source>
</evidence>
<keyword evidence="3" id="KW-0677">Repeat</keyword>
<keyword evidence="9" id="KW-1185">Reference proteome</keyword>
<comment type="caution">
    <text evidence="8">The sequence shown here is derived from an EMBL/GenBank/DDBJ whole genome shotgun (WGS) entry which is preliminary data.</text>
</comment>
<dbReference type="PROSITE" id="PS50082">
    <property type="entry name" value="WD_REPEATS_2"/>
    <property type="match status" value="2"/>
</dbReference>
<name>A0A8H2VL76_9HELO</name>
<feature type="region of interest" description="Disordered" evidence="7">
    <location>
        <begin position="392"/>
        <end position="505"/>
    </location>
</feature>
<feature type="compositionally biased region" description="Low complexity" evidence="7">
    <location>
        <begin position="486"/>
        <end position="505"/>
    </location>
</feature>
<accession>A0A8H2VL76</accession>
<keyword evidence="4" id="KW-0805">Transcription regulation</keyword>
<evidence type="ECO:0000256" key="1">
    <source>
        <dbReference type="ARBA" id="ARBA00008075"/>
    </source>
</evidence>
<gene>
    <name evidence="8" type="ORF">SCLTRI_LOCUS78</name>
</gene>
<protein>
    <submittedName>
        <fullName evidence="8">0cca7be2-c284-4a9a-9222-2c9d7e5899ba</fullName>
    </submittedName>
</protein>
<keyword evidence="2 6" id="KW-0853">WD repeat</keyword>
<evidence type="ECO:0000256" key="2">
    <source>
        <dbReference type="ARBA" id="ARBA00022574"/>
    </source>
</evidence>
<evidence type="ECO:0000313" key="9">
    <source>
        <dbReference type="Proteomes" id="UP000624404"/>
    </source>
</evidence>
<dbReference type="SUPFAM" id="SSF50978">
    <property type="entry name" value="WD40 repeat-like"/>
    <property type="match status" value="1"/>
</dbReference>
<dbReference type="EMBL" id="CAJHIA010000002">
    <property type="protein sequence ID" value="CAD6439165.1"/>
    <property type="molecule type" value="Genomic_DNA"/>
</dbReference>
<evidence type="ECO:0000256" key="5">
    <source>
        <dbReference type="ARBA" id="ARBA00023163"/>
    </source>
</evidence>
<evidence type="ECO:0000256" key="6">
    <source>
        <dbReference type="PROSITE-ProRule" id="PRU00221"/>
    </source>
</evidence>
<evidence type="ECO:0000256" key="3">
    <source>
        <dbReference type="ARBA" id="ARBA00022737"/>
    </source>
</evidence>
<feature type="compositionally biased region" description="Basic and acidic residues" evidence="7">
    <location>
        <begin position="399"/>
        <end position="409"/>
    </location>
</feature>
<dbReference type="InterPro" id="IPR036322">
    <property type="entry name" value="WD40_repeat_dom_sf"/>
</dbReference>
<dbReference type="InterPro" id="IPR015943">
    <property type="entry name" value="WD40/YVTN_repeat-like_dom_sf"/>
</dbReference>